<comment type="caution">
    <text evidence="2">The sequence shown here is derived from an EMBL/GenBank/DDBJ whole genome shotgun (WGS) entry which is preliminary data.</text>
</comment>
<dbReference type="AlphaFoldDB" id="A0AAD4YNW2"/>
<dbReference type="PANTHER" id="PTHR46890">
    <property type="entry name" value="NON-LTR RETROLELEMENT REVERSE TRANSCRIPTASE-LIKE PROTEIN-RELATED"/>
    <property type="match status" value="1"/>
</dbReference>
<sequence>MQNSRIDRLRRRMGFQNGYNVPPNGLAGGLSLWWDESINVDVAFSSENLIDTKVHGLSDGSYCRVSWIYGTPYREQKPAFWGWLGSQLCATNDPWLCGGDMNEFIWHFEKAGGVAASHSRPRHLLEFATKAELIDLGFSGPSFTWRGTRNTHFVQERIDRGLANAAWQTRWPDTTVLHCPVIGSDHCPIFISTTEKGKFGKRQFKFEPSWADDPECREVIERAWSSSLSGPWMSQWQKNLHTCRNHLTDWSKRKFKNNKIEIDSLVDQLNLMQHSWEENTENISRIKTKLNDLWRKEECYWQQRSRIKWLQNGDSNTSYFHQATIQRRRQNKIVRIKGENGNWEQSQKGVRRAFEEYFKELFTSSGSRDWNSILNCIEPVVTDDMNRDLTRPTTLEEIKDAAFQMGATKAPGPDGFHGTFYHKYWGIIHNDIQGFTADFFTGQAIPKPLNSTQIVLIPKIPNPEAVSQFRPISLCNFSYKILSKILANRLKPHLPSIISPTQNAFVPDRQIQDNILVAHEVFHALKLKKSKKKFEMGVKLDMNKAYDRVEWDFLEKVMQKMGFNTGWIQLVMSCVTTVNFTVVINGQRGGAFSPSRGIRQGDPISPYLFLFISEVLSLLIKNACETDLLQGIKLNSGGPTLSHLLFADDTLIFLKATTQNCQNISRLLQAFCAASGQQVSLTKSNVVFSSNTPSYVRASMCAILGMPDVTDAGKYLGLPTSWGRAKKEALVYVKDRILRKVHGWNQHCLSQAGREILIKSVALAVPAYPMNIFKFPTTLCKEIDSVLAGFWWGQNGDNRKLHWINWDTLGQPKHEGGMGFRNLHEFNLALLAKQCWRILMEPQSLWVKVLKGTSIKGKTSKLFSNHNTYRSMKYKSYVIAKELLIL</sequence>
<dbReference type="Gene3D" id="3.60.10.10">
    <property type="entry name" value="Endonuclease/exonuclease/phosphatase"/>
    <property type="match status" value="1"/>
</dbReference>
<proteinExistence type="predicted"/>
<dbReference type="InterPro" id="IPR005135">
    <property type="entry name" value="Endo/exonuclease/phosphatase"/>
</dbReference>
<evidence type="ECO:0000313" key="2">
    <source>
        <dbReference type="EMBL" id="KAI5315233.1"/>
    </source>
</evidence>
<accession>A0AAD4YNW2</accession>
<dbReference type="Pfam" id="PF00078">
    <property type="entry name" value="RVT_1"/>
    <property type="match status" value="1"/>
</dbReference>
<evidence type="ECO:0000259" key="1">
    <source>
        <dbReference type="PROSITE" id="PS50878"/>
    </source>
</evidence>
<organism evidence="2 3">
    <name type="scientific">Prunus dulcis</name>
    <name type="common">Almond</name>
    <name type="synonym">Amygdalus dulcis</name>
    <dbReference type="NCBI Taxonomy" id="3755"/>
    <lineage>
        <taxon>Eukaryota</taxon>
        <taxon>Viridiplantae</taxon>
        <taxon>Streptophyta</taxon>
        <taxon>Embryophyta</taxon>
        <taxon>Tracheophyta</taxon>
        <taxon>Spermatophyta</taxon>
        <taxon>Magnoliopsida</taxon>
        <taxon>eudicotyledons</taxon>
        <taxon>Gunneridae</taxon>
        <taxon>Pentapetalae</taxon>
        <taxon>rosids</taxon>
        <taxon>fabids</taxon>
        <taxon>Rosales</taxon>
        <taxon>Rosaceae</taxon>
        <taxon>Amygdaloideae</taxon>
        <taxon>Amygdaleae</taxon>
        <taxon>Prunus</taxon>
    </lineage>
</organism>
<dbReference type="SUPFAM" id="SSF56672">
    <property type="entry name" value="DNA/RNA polymerases"/>
    <property type="match status" value="1"/>
</dbReference>
<dbReference type="CDD" id="cd01650">
    <property type="entry name" value="RT_nLTR_like"/>
    <property type="match status" value="1"/>
</dbReference>
<dbReference type="PANTHER" id="PTHR46890:SF48">
    <property type="entry name" value="RNA-DIRECTED DNA POLYMERASE"/>
    <property type="match status" value="1"/>
</dbReference>
<dbReference type="InterPro" id="IPR000477">
    <property type="entry name" value="RT_dom"/>
</dbReference>
<evidence type="ECO:0000313" key="3">
    <source>
        <dbReference type="Proteomes" id="UP001054821"/>
    </source>
</evidence>
<dbReference type="GO" id="GO:0003824">
    <property type="term" value="F:catalytic activity"/>
    <property type="evidence" value="ECO:0007669"/>
    <property type="project" value="InterPro"/>
</dbReference>
<dbReference type="PROSITE" id="PS50878">
    <property type="entry name" value="RT_POL"/>
    <property type="match status" value="1"/>
</dbReference>
<dbReference type="InterPro" id="IPR043502">
    <property type="entry name" value="DNA/RNA_pol_sf"/>
</dbReference>
<protein>
    <recommendedName>
        <fullName evidence="1">Reverse transcriptase domain-containing protein</fullName>
    </recommendedName>
</protein>
<dbReference type="SUPFAM" id="SSF56219">
    <property type="entry name" value="DNase I-like"/>
    <property type="match status" value="1"/>
</dbReference>
<keyword evidence="3" id="KW-1185">Reference proteome</keyword>
<name>A0AAD4YNW2_PRUDU</name>
<dbReference type="InterPro" id="IPR036691">
    <property type="entry name" value="Endo/exonu/phosph_ase_sf"/>
</dbReference>
<dbReference type="EMBL" id="JAJFAZ020000008">
    <property type="protein sequence ID" value="KAI5315233.1"/>
    <property type="molecule type" value="Genomic_DNA"/>
</dbReference>
<gene>
    <name evidence="2" type="ORF">L3X38_044409</name>
</gene>
<feature type="domain" description="Reverse transcriptase" evidence="1">
    <location>
        <begin position="438"/>
        <end position="720"/>
    </location>
</feature>
<dbReference type="Proteomes" id="UP001054821">
    <property type="component" value="Chromosome 8"/>
</dbReference>
<dbReference type="Pfam" id="PF03372">
    <property type="entry name" value="Exo_endo_phos"/>
    <property type="match status" value="1"/>
</dbReference>
<dbReference type="InterPro" id="IPR052343">
    <property type="entry name" value="Retrotransposon-Effector_Assoc"/>
</dbReference>
<reference evidence="2 3" key="1">
    <citation type="journal article" date="2022" name="G3 (Bethesda)">
        <title>Whole-genome sequence and methylome profiling of the almond [Prunus dulcis (Mill.) D.A. Webb] cultivar 'Nonpareil'.</title>
        <authorList>
            <person name="D'Amico-Willman K.M."/>
            <person name="Ouma W.Z."/>
            <person name="Meulia T."/>
            <person name="Sideli G.M."/>
            <person name="Gradziel T.M."/>
            <person name="Fresnedo-Ramirez J."/>
        </authorList>
    </citation>
    <scope>NUCLEOTIDE SEQUENCE [LARGE SCALE GENOMIC DNA]</scope>
    <source>
        <strain evidence="2">Clone GOH B32 T37-40</strain>
    </source>
</reference>